<organism evidence="18 19">
    <name type="scientific">Kockovaella imperatae</name>
    <dbReference type="NCBI Taxonomy" id="4999"/>
    <lineage>
        <taxon>Eukaryota</taxon>
        <taxon>Fungi</taxon>
        <taxon>Dikarya</taxon>
        <taxon>Basidiomycota</taxon>
        <taxon>Agaricomycotina</taxon>
        <taxon>Tremellomycetes</taxon>
        <taxon>Tremellales</taxon>
        <taxon>Cuniculitremaceae</taxon>
        <taxon>Kockovaella</taxon>
    </lineage>
</organism>
<comment type="similarity">
    <text evidence="4">Belongs to the tRNA pseudouridine synthase TruA family.</text>
</comment>
<keyword evidence="8" id="KW-0539">Nucleus</keyword>
<evidence type="ECO:0000256" key="11">
    <source>
        <dbReference type="ARBA" id="ARBA00073968"/>
    </source>
</evidence>
<dbReference type="GO" id="GO:0005634">
    <property type="term" value="C:nucleus"/>
    <property type="evidence" value="ECO:0007669"/>
    <property type="project" value="UniProtKB-SubCell"/>
</dbReference>
<dbReference type="Pfam" id="PF01416">
    <property type="entry name" value="PseudoU_synth_1"/>
    <property type="match status" value="1"/>
</dbReference>
<evidence type="ECO:0000256" key="9">
    <source>
        <dbReference type="ARBA" id="ARBA00036943"/>
    </source>
</evidence>
<feature type="binding site" evidence="15">
    <location>
        <position position="292"/>
    </location>
    <ligand>
        <name>substrate</name>
    </ligand>
</feature>
<dbReference type="GO" id="GO:0031120">
    <property type="term" value="P:snRNA pseudouridine synthesis"/>
    <property type="evidence" value="ECO:0007669"/>
    <property type="project" value="UniProtKB-ARBA"/>
</dbReference>
<feature type="region of interest" description="Disordered" evidence="16">
    <location>
        <begin position="342"/>
        <end position="371"/>
    </location>
</feature>
<feature type="domain" description="Pseudouridine synthase I TruA alpha/beta" evidence="17">
    <location>
        <begin position="394"/>
        <end position="498"/>
    </location>
</feature>
<dbReference type="InterPro" id="IPR001406">
    <property type="entry name" value="PsdUridine_synth_TruA"/>
</dbReference>
<dbReference type="RefSeq" id="XP_021871093.1">
    <property type="nucleotide sequence ID" value="XM_022018186.1"/>
</dbReference>
<dbReference type="GO" id="GO:0031119">
    <property type="term" value="P:tRNA pseudouridine synthesis"/>
    <property type="evidence" value="ECO:0007669"/>
    <property type="project" value="InterPro"/>
</dbReference>
<keyword evidence="7" id="KW-0413">Isomerase</keyword>
<dbReference type="CDD" id="cd02568">
    <property type="entry name" value="PseudoU_synth_PUS1_PUS2"/>
    <property type="match status" value="1"/>
</dbReference>
<dbReference type="FunFam" id="3.30.70.580:FF:000002">
    <property type="entry name" value="tRNA pseudouridine synthase"/>
    <property type="match status" value="1"/>
</dbReference>
<dbReference type="InParanoid" id="A0A1Y1UIX1"/>
<dbReference type="FunCoup" id="A0A1Y1UIX1">
    <property type="interactions" value="651"/>
</dbReference>
<dbReference type="Gene3D" id="3.30.70.660">
    <property type="entry name" value="Pseudouridine synthase I, catalytic domain, C-terminal subdomain"/>
    <property type="match status" value="1"/>
</dbReference>
<comment type="caution">
    <text evidence="18">The sequence shown here is derived from an EMBL/GenBank/DDBJ whole genome shotgun (WGS) entry which is preliminary data.</text>
</comment>
<dbReference type="PANTHER" id="PTHR11142:SF4">
    <property type="entry name" value="PSEUDOURIDYLATE SYNTHASE 1 HOMOLOG"/>
    <property type="match status" value="1"/>
</dbReference>
<evidence type="ECO:0000313" key="18">
    <source>
        <dbReference type="EMBL" id="ORX37055.1"/>
    </source>
</evidence>
<comment type="catalytic activity">
    <reaction evidence="9">
        <text>a uridine in tRNA = a pseudouridine in tRNA</text>
        <dbReference type="Rhea" id="RHEA:54572"/>
        <dbReference type="Rhea" id="RHEA-COMP:13339"/>
        <dbReference type="Rhea" id="RHEA-COMP:13934"/>
        <dbReference type="ChEBI" id="CHEBI:65314"/>
        <dbReference type="ChEBI" id="CHEBI:65315"/>
    </reaction>
</comment>
<reference evidence="18 19" key="1">
    <citation type="submission" date="2017-03" db="EMBL/GenBank/DDBJ databases">
        <title>Widespread Adenine N6-methylation of Active Genes in Fungi.</title>
        <authorList>
            <consortium name="DOE Joint Genome Institute"/>
            <person name="Mondo S.J."/>
            <person name="Dannebaum R.O."/>
            <person name="Kuo R.C."/>
            <person name="Louie K.B."/>
            <person name="Bewick A.J."/>
            <person name="Labutti K."/>
            <person name="Haridas S."/>
            <person name="Kuo A."/>
            <person name="Salamov A."/>
            <person name="Ahrendt S.R."/>
            <person name="Lau R."/>
            <person name="Bowen B.P."/>
            <person name="Lipzen A."/>
            <person name="Sullivan W."/>
            <person name="Andreopoulos W.B."/>
            <person name="Clum A."/>
            <person name="Lindquist E."/>
            <person name="Daum C."/>
            <person name="Northen T.R."/>
            <person name="Ramamoorthy G."/>
            <person name="Schmitz R.J."/>
            <person name="Gryganskyi A."/>
            <person name="Culley D."/>
            <person name="Magnuson J."/>
            <person name="James T.Y."/>
            <person name="O'Malley M.A."/>
            <person name="Stajich J.E."/>
            <person name="Spatafora J.W."/>
            <person name="Visel A."/>
            <person name="Grigoriev I.V."/>
        </authorList>
    </citation>
    <scope>NUCLEOTIDE SEQUENCE [LARGE SCALE GENOMIC DNA]</scope>
    <source>
        <strain evidence="18 19">NRRL Y-17943</strain>
    </source>
</reference>
<dbReference type="InterPro" id="IPR020094">
    <property type="entry name" value="TruA/RsuA/RluB/E/F_N"/>
</dbReference>
<proteinExistence type="inferred from homology"/>
<evidence type="ECO:0000256" key="5">
    <source>
        <dbReference type="ARBA" id="ARBA00022664"/>
    </source>
</evidence>
<dbReference type="GO" id="GO:0006397">
    <property type="term" value="P:mRNA processing"/>
    <property type="evidence" value="ECO:0007669"/>
    <property type="project" value="UniProtKB-KW"/>
</dbReference>
<evidence type="ECO:0000313" key="19">
    <source>
        <dbReference type="Proteomes" id="UP000193218"/>
    </source>
</evidence>
<dbReference type="SUPFAM" id="SSF55120">
    <property type="entry name" value="Pseudouridine synthase"/>
    <property type="match status" value="1"/>
</dbReference>
<dbReference type="InterPro" id="IPR041708">
    <property type="entry name" value="PUS1/PUS2-like"/>
</dbReference>
<dbReference type="Proteomes" id="UP000193218">
    <property type="component" value="Unassembled WGS sequence"/>
</dbReference>
<dbReference type="GO" id="GO:1990481">
    <property type="term" value="P:mRNA pseudouridine synthesis"/>
    <property type="evidence" value="ECO:0007669"/>
    <property type="project" value="TreeGrafter"/>
</dbReference>
<keyword evidence="6" id="KW-0819">tRNA processing</keyword>
<evidence type="ECO:0000256" key="12">
    <source>
        <dbReference type="ARBA" id="ARBA00079072"/>
    </source>
</evidence>
<evidence type="ECO:0000256" key="15">
    <source>
        <dbReference type="PIRSR" id="PIRSR641708-2"/>
    </source>
</evidence>
<feature type="compositionally biased region" description="Basic and acidic residues" evidence="16">
    <location>
        <begin position="610"/>
        <end position="621"/>
    </location>
</feature>
<comment type="catalytic activity">
    <reaction evidence="1">
        <text>a uridine in mRNA = a pseudouridine in mRNA</text>
        <dbReference type="Rhea" id="RHEA:56644"/>
        <dbReference type="Rhea" id="RHEA-COMP:14658"/>
        <dbReference type="Rhea" id="RHEA-COMP:14659"/>
        <dbReference type="ChEBI" id="CHEBI:65314"/>
        <dbReference type="ChEBI" id="CHEBI:65315"/>
    </reaction>
</comment>
<dbReference type="FunFam" id="3.30.70.660:FF:000002">
    <property type="entry name" value="tRNA pseudouridine synthase"/>
    <property type="match status" value="1"/>
</dbReference>
<feature type="compositionally biased region" description="Basic and acidic residues" evidence="16">
    <location>
        <begin position="108"/>
        <end position="138"/>
    </location>
</feature>
<evidence type="ECO:0000256" key="14">
    <source>
        <dbReference type="PIRSR" id="PIRSR641708-1"/>
    </source>
</evidence>
<comment type="catalytic activity">
    <reaction evidence="2">
        <text>uridine in snRNA = pseudouridine in snRNA</text>
        <dbReference type="Rhea" id="RHEA:51124"/>
        <dbReference type="Rhea" id="RHEA-COMP:12891"/>
        <dbReference type="Rhea" id="RHEA-COMP:12892"/>
        <dbReference type="ChEBI" id="CHEBI:65314"/>
        <dbReference type="ChEBI" id="CHEBI:65315"/>
    </reaction>
</comment>
<dbReference type="InterPro" id="IPR020095">
    <property type="entry name" value="PsdUridine_synth_TruA_C"/>
</dbReference>
<evidence type="ECO:0000256" key="4">
    <source>
        <dbReference type="ARBA" id="ARBA00009375"/>
    </source>
</evidence>
<comment type="subcellular location">
    <subcellularLocation>
        <location evidence="3">Nucleus</location>
    </subcellularLocation>
</comment>
<dbReference type="NCBIfam" id="TIGR00071">
    <property type="entry name" value="hisT_truA"/>
    <property type="match status" value="1"/>
</dbReference>
<evidence type="ECO:0000256" key="13">
    <source>
        <dbReference type="ARBA" id="ARBA00080858"/>
    </source>
</evidence>
<feature type="compositionally biased region" description="Basic and acidic residues" evidence="16">
    <location>
        <begin position="65"/>
        <end position="79"/>
    </location>
</feature>
<feature type="active site" description="Nucleophile" evidence="14">
    <location>
        <position position="230"/>
    </location>
</feature>
<feature type="compositionally biased region" description="Basic and acidic residues" evidence="16">
    <location>
        <begin position="585"/>
        <end position="597"/>
    </location>
</feature>
<accession>A0A1Y1UIX1</accession>
<dbReference type="EMBL" id="NBSH01000006">
    <property type="protein sequence ID" value="ORX37055.1"/>
    <property type="molecule type" value="Genomic_DNA"/>
</dbReference>
<protein>
    <recommendedName>
        <fullName evidence="11">tRNA pseudouridine synthase 1</fullName>
    </recommendedName>
    <alternativeName>
        <fullName evidence="12">tRNA pseudouridylate synthase 1</fullName>
    </alternativeName>
    <alternativeName>
        <fullName evidence="13">tRNA-uridine isomerase 1</fullName>
    </alternativeName>
</protein>
<evidence type="ECO:0000259" key="17">
    <source>
        <dbReference type="Pfam" id="PF01416"/>
    </source>
</evidence>
<keyword evidence="19" id="KW-1185">Reference proteome</keyword>
<feature type="compositionally biased region" description="Acidic residues" evidence="16">
    <location>
        <begin position="598"/>
        <end position="609"/>
    </location>
</feature>
<comment type="function">
    <text evidence="10">Formation of pseudouridine at positions 27 and 28 in the anticodon stem and loop of transfer RNAs; at positions 34 and 36 of intron-containing precursor tRNA(Ile) and at position 35 in the intron-containing tRNA(Tyr). Catalyzes pseudouridylation at position 44 in U2 snRNA. Also catalyzes pseudouridylation of mRNAs.</text>
</comment>
<feature type="region of interest" description="Disordered" evidence="16">
    <location>
        <begin position="1"/>
        <end position="161"/>
    </location>
</feature>
<dbReference type="GeneID" id="33559995"/>
<name>A0A1Y1UIX1_9TREE</name>
<evidence type="ECO:0000256" key="6">
    <source>
        <dbReference type="ARBA" id="ARBA00022694"/>
    </source>
</evidence>
<feature type="compositionally biased region" description="Basic and acidic residues" evidence="16">
    <location>
        <begin position="353"/>
        <end position="371"/>
    </location>
</feature>
<evidence type="ECO:0000256" key="16">
    <source>
        <dbReference type="SAM" id="MobiDB-lite"/>
    </source>
</evidence>
<evidence type="ECO:0000256" key="2">
    <source>
        <dbReference type="ARBA" id="ARBA00001832"/>
    </source>
</evidence>
<evidence type="ECO:0000256" key="3">
    <source>
        <dbReference type="ARBA" id="ARBA00004123"/>
    </source>
</evidence>
<sequence>MDMESEAPNAPTAESSKRARSRSPGPSESINDSAPPAKKIAVDQKAADVSGDVTADAADSVQLASKDDLKAEQEPKVKAESSSGSVRPRHEEDLVGQGRRGYKGQGVGDRRGQFGRDDKRDWHRGDKQSARDQKKESSDAVGGKDSGAVDEDEAGIDENGDKVKRLPKKKVAILLGYCGTGYSGMQIQTHHGAKTIEGDFFDALIKAGAVSPENAVDHRKVDVQRAARTDAGVHAAGNCISMKMIIGSPLPPEHETLESYVNSFLPEQIRMWGYVRTLKSFQARLSCDSRVYEYVLPSYCLLPPRAGEPLTINLDQSSPGWKAGLGVAAEFADAGVDLAPGAEAIEGSTGAEKSGDETKREEREKLDNRSRGEYERRRGWRVDKDTLAKFRALIKEFEGTHNFHNYTVGKPFRDRTVKRFMMNLKVRDPQVVGDIEWISVRIHGQSFMLHQIRKMISMAMLACRTNSPASLIPETFGPKTIHIPKAPPLGLLLEAPQFGSYNSRVKEQKDPQAERDPIDWALYGDKMQEFKLKFIYEKLRQDELESHIFHKWIRQIDCTSSASLSFLNSKGVIPPEAQVQPGRDMPGEKKGSGKTDGGDELNSDDEEKIDPELLKRGELEG</sequence>
<dbReference type="OrthoDB" id="10256309at2759"/>
<keyword evidence="5" id="KW-0507">mRNA processing</keyword>
<dbReference type="Gene3D" id="3.30.70.580">
    <property type="entry name" value="Pseudouridine synthase I, catalytic domain, N-terminal subdomain"/>
    <property type="match status" value="1"/>
</dbReference>
<evidence type="ECO:0000256" key="10">
    <source>
        <dbReference type="ARBA" id="ARBA00053072"/>
    </source>
</evidence>
<dbReference type="InterPro" id="IPR020103">
    <property type="entry name" value="PsdUridine_synth_cat_dom_sf"/>
</dbReference>
<evidence type="ECO:0000256" key="1">
    <source>
        <dbReference type="ARBA" id="ARBA00001166"/>
    </source>
</evidence>
<dbReference type="STRING" id="4999.A0A1Y1UIX1"/>
<dbReference type="InterPro" id="IPR020097">
    <property type="entry name" value="PsdUridine_synth_TruA_a/b_dom"/>
</dbReference>
<dbReference type="GO" id="GO:0003723">
    <property type="term" value="F:RNA binding"/>
    <property type="evidence" value="ECO:0007669"/>
    <property type="project" value="InterPro"/>
</dbReference>
<dbReference type="PANTHER" id="PTHR11142">
    <property type="entry name" value="PSEUDOURIDYLATE SYNTHASE"/>
    <property type="match status" value="1"/>
</dbReference>
<feature type="compositionally biased region" description="Acidic residues" evidence="16">
    <location>
        <begin position="148"/>
        <end position="158"/>
    </location>
</feature>
<feature type="region of interest" description="Disordered" evidence="16">
    <location>
        <begin position="573"/>
        <end position="621"/>
    </location>
</feature>
<gene>
    <name evidence="18" type="ORF">BD324DRAFT_650668</name>
</gene>
<evidence type="ECO:0000256" key="7">
    <source>
        <dbReference type="ARBA" id="ARBA00023235"/>
    </source>
</evidence>
<dbReference type="AlphaFoldDB" id="A0A1Y1UIX1"/>
<evidence type="ECO:0000256" key="8">
    <source>
        <dbReference type="ARBA" id="ARBA00023242"/>
    </source>
</evidence>
<dbReference type="GO" id="GO:0009982">
    <property type="term" value="F:pseudouridine synthase activity"/>
    <property type="evidence" value="ECO:0007669"/>
    <property type="project" value="InterPro"/>
</dbReference>